<dbReference type="GO" id="GO:0003824">
    <property type="term" value="F:catalytic activity"/>
    <property type="evidence" value="ECO:0007669"/>
    <property type="project" value="InterPro"/>
</dbReference>
<keyword evidence="3" id="KW-1185">Reference proteome</keyword>
<dbReference type="Proteomes" id="UP000024836">
    <property type="component" value="Unassembled WGS sequence"/>
</dbReference>
<name>A0A058ZQ91_9RHOB</name>
<dbReference type="OrthoDB" id="1322593at2"/>
<evidence type="ECO:0000313" key="2">
    <source>
        <dbReference type="EMBL" id="KCV83332.1"/>
    </source>
</evidence>
<evidence type="ECO:0000259" key="1">
    <source>
        <dbReference type="Pfam" id="PF01557"/>
    </source>
</evidence>
<evidence type="ECO:0000313" key="3">
    <source>
        <dbReference type="Proteomes" id="UP000024836"/>
    </source>
</evidence>
<gene>
    <name evidence="2" type="ORF">ATO10_01185</name>
</gene>
<sequence>MKYPISLTVAAIGVATGLWMIQPEDPERRNPFDREDSALAPQILPPEQGLTLALERKGAGDAPHVLLVTGLKAGQINAIDLTAQGLTSKTDFFDVMAEIGGDRLADLASAAVPTVTRGFQDLLPAAGPASRHVASGTNFREHQEETNAQSVFNFPKFGTATPPVTTVSFEAGELLDYEVEICTRFDRDITRIEDFDAARKGFFLCGDFSDRAVLSRMIDPDDFDSGSGFSDAKSGPGHFPSGGLFVVPHDWKAFVDQERLMTLVNGDLRQDTRASGMILSFRALVEQVLSDTESTRFLYQGRNWHLVEDGIIARDQVLMSGTSEGVIFIPPTTRQILRGAVRYVTYGSFLRGGSAYDAVIQSFLSEEHKAGRYLQPGDQVVHASSSMGQINVEVRAADSDQR</sequence>
<organism evidence="2 3">
    <name type="scientific">Actibacterium atlanticum</name>
    <dbReference type="NCBI Taxonomy" id="1461693"/>
    <lineage>
        <taxon>Bacteria</taxon>
        <taxon>Pseudomonadati</taxon>
        <taxon>Pseudomonadota</taxon>
        <taxon>Alphaproteobacteria</taxon>
        <taxon>Rhodobacterales</taxon>
        <taxon>Roseobacteraceae</taxon>
        <taxon>Actibacterium</taxon>
    </lineage>
</organism>
<dbReference type="InterPro" id="IPR011234">
    <property type="entry name" value="Fumarylacetoacetase-like_C"/>
</dbReference>
<accession>A0A058ZQ91</accession>
<dbReference type="PATRIC" id="fig|1461693.3.peg.247"/>
<feature type="domain" description="Fumarylacetoacetase-like C-terminal" evidence="1">
    <location>
        <begin position="132"/>
        <end position="394"/>
    </location>
</feature>
<dbReference type="EMBL" id="AQQY01000001">
    <property type="protein sequence ID" value="KCV83332.1"/>
    <property type="molecule type" value="Genomic_DNA"/>
</dbReference>
<protein>
    <submittedName>
        <fullName evidence="2">2-keto-4-pentenoate hydratase/2-oxohepta-3-ene-1 7-dioic acid hydratase (Catechol pathway)-like protein</fullName>
    </submittedName>
</protein>
<dbReference type="RefSeq" id="WP_035246960.1">
    <property type="nucleotide sequence ID" value="NZ_AQQY01000001.1"/>
</dbReference>
<dbReference type="Gene3D" id="3.90.850.10">
    <property type="entry name" value="Fumarylacetoacetase-like, C-terminal domain"/>
    <property type="match status" value="1"/>
</dbReference>
<proteinExistence type="predicted"/>
<dbReference type="InterPro" id="IPR036663">
    <property type="entry name" value="Fumarylacetoacetase_C_sf"/>
</dbReference>
<reference evidence="2 3" key="1">
    <citation type="submission" date="2013-04" db="EMBL/GenBank/DDBJ databases">
        <title>Shimia sp. 22II-S11-Z10 Genome Sequencing.</title>
        <authorList>
            <person name="Lai Q."/>
            <person name="Li G."/>
            <person name="Shao Z."/>
        </authorList>
    </citation>
    <scope>NUCLEOTIDE SEQUENCE [LARGE SCALE GENOMIC DNA]</scope>
    <source>
        <strain evidence="3">22II-S11-Z10</strain>
    </source>
</reference>
<dbReference type="AlphaFoldDB" id="A0A058ZQ91"/>
<dbReference type="eggNOG" id="COG0179">
    <property type="taxonomic scope" value="Bacteria"/>
</dbReference>
<dbReference type="STRING" id="1461693.ATO10_01185"/>
<comment type="caution">
    <text evidence="2">The sequence shown here is derived from an EMBL/GenBank/DDBJ whole genome shotgun (WGS) entry which is preliminary data.</text>
</comment>
<dbReference type="SUPFAM" id="SSF56529">
    <property type="entry name" value="FAH"/>
    <property type="match status" value="1"/>
</dbReference>
<dbReference type="Pfam" id="PF01557">
    <property type="entry name" value="FAA_hydrolase"/>
    <property type="match status" value="1"/>
</dbReference>